<protein>
    <submittedName>
        <fullName evidence="1">Uncharacterized protein</fullName>
    </submittedName>
</protein>
<proteinExistence type="predicted"/>
<evidence type="ECO:0000313" key="2">
    <source>
        <dbReference type="Proteomes" id="UP000032142"/>
    </source>
</evidence>
<accession>A0A0B0PJJ5</accession>
<dbReference type="Proteomes" id="UP000032142">
    <property type="component" value="Unassembled WGS sequence"/>
</dbReference>
<dbReference type="AlphaFoldDB" id="A0A0B0PJJ5"/>
<gene>
    <name evidence="1" type="ORF">F383_29176</name>
</gene>
<sequence>MEGSTRPRQIPHGPSTRLCDSPCRYRSLFPKHAEKAFFLGF</sequence>
<organism evidence="1 2">
    <name type="scientific">Gossypium arboreum</name>
    <name type="common">Tree cotton</name>
    <name type="synonym">Gossypium nanking</name>
    <dbReference type="NCBI Taxonomy" id="29729"/>
    <lineage>
        <taxon>Eukaryota</taxon>
        <taxon>Viridiplantae</taxon>
        <taxon>Streptophyta</taxon>
        <taxon>Embryophyta</taxon>
        <taxon>Tracheophyta</taxon>
        <taxon>Spermatophyta</taxon>
        <taxon>Magnoliopsida</taxon>
        <taxon>eudicotyledons</taxon>
        <taxon>Gunneridae</taxon>
        <taxon>Pentapetalae</taxon>
        <taxon>rosids</taxon>
        <taxon>malvids</taxon>
        <taxon>Malvales</taxon>
        <taxon>Malvaceae</taxon>
        <taxon>Malvoideae</taxon>
        <taxon>Gossypium</taxon>
    </lineage>
</organism>
<name>A0A0B0PJJ5_GOSAR</name>
<keyword evidence="2" id="KW-1185">Reference proteome</keyword>
<reference evidence="2" key="1">
    <citation type="submission" date="2014-09" db="EMBL/GenBank/DDBJ databases">
        <authorList>
            <person name="Mudge J."/>
            <person name="Ramaraj T."/>
            <person name="Lindquist I.E."/>
            <person name="Bharti A.K."/>
            <person name="Sundararajan A."/>
            <person name="Cameron C.T."/>
            <person name="Woodward J.E."/>
            <person name="May G.D."/>
            <person name="Brubaker C."/>
            <person name="Broadhvest J."/>
            <person name="Wilkins T.A."/>
        </authorList>
    </citation>
    <scope>NUCLEOTIDE SEQUENCE</scope>
    <source>
        <strain evidence="2">cv. AKA8401</strain>
    </source>
</reference>
<dbReference type="EMBL" id="KN425446">
    <property type="protein sequence ID" value="KHG23541.1"/>
    <property type="molecule type" value="Genomic_DNA"/>
</dbReference>
<evidence type="ECO:0000313" key="1">
    <source>
        <dbReference type="EMBL" id="KHG23541.1"/>
    </source>
</evidence>